<sequence>MLMTTNDLALRVKLIADRLFPNRSDASMYLKLYEETAEVIQSNGAPDEVADIFILWMDYALRKGIDIEAEVMSKLRILESRAWELDNNGVYHHVGK</sequence>
<organism evidence="1">
    <name type="scientific">uncultured Caudovirales phage</name>
    <dbReference type="NCBI Taxonomy" id="2100421"/>
    <lineage>
        <taxon>Viruses</taxon>
        <taxon>Duplodnaviria</taxon>
        <taxon>Heunggongvirae</taxon>
        <taxon>Uroviricota</taxon>
        <taxon>Caudoviricetes</taxon>
        <taxon>Peduoviridae</taxon>
        <taxon>Maltschvirus</taxon>
        <taxon>Maltschvirus maltsch</taxon>
    </lineage>
</organism>
<dbReference type="SUPFAM" id="SSF101386">
    <property type="entry name" value="all-alpha NTP pyrophosphatases"/>
    <property type="match status" value="1"/>
</dbReference>
<gene>
    <name evidence="1" type="ORF">UFOVP2_2</name>
</gene>
<name>A0A6J5KFX2_9CAUD</name>
<proteinExistence type="predicted"/>
<dbReference type="EMBL" id="LR796138">
    <property type="protein sequence ID" value="CAB4120824.1"/>
    <property type="molecule type" value="Genomic_DNA"/>
</dbReference>
<protein>
    <submittedName>
        <fullName evidence="1">Uncharacterized protein</fullName>
    </submittedName>
</protein>
<evidence type="ECO:0000313" key="1">
    <source>
        <dbReference type="EMBL" id="CAB4120824.1"/>
    </source>
</evidence>
<reference evidence="1" key="1">
    <citation type="submission" date="2020-04" db="EMBL/GenBank/DDBJ databases">
        <authorList>
            <person name="Chiriac C."/>
            <person name="Salcher M."/>
            <person name="Ghai R."/>
            <person name="Kavagutti S V."/>
        </authorList>
    </citation>
    <scope>NUCLEOTIDE SEQUENCE</scope>
</reference>
<accession>A0A6J5KFX2</accession>